<keyword evidence="3" id="KW-1185">Reference proteome</keyword>
<evidence type="ECO:0000256" key="1">
    <source>
        <dbReference type="SAM" id="SignalP"/>
    </source>
</evidence>
<dbReference type="EMBL" id="GG657451">
    <property type="protein sequence ID" value="OAT06827.1"/>
    <property type="molecule type" value="Genomic_DNA"/>
</dbReference>
<feature type="chain" id="PRO_5008107394" evidence="1">
    <location>
        <begin position="23"/>
        <end position="56"/>
    </location>
</feature>
<dbReference type="AlphaFoldDB" id="A0A179UI62"/>
<protein>
    <submittedName>
        <fullName evidence="2">Uncharacterized protein</fullName>
    </submittedName>
</protein>
<dbReference type="Proteomes" id="UP000002038">
    <property type="component" value="Unassembled WGS sequence"/>
</dbReference>
<evidence type="ECO:0000313" key="3">
    <source>
        <dbReference type="Proteomes" id="UP000002038"/>
    </source>
</evidence>
<organism evidence="2 3">
    <name type="scientific">Blastomyces gilchristii (strain SLH14081)</name>
    <name type="common">Blastomyces dermatitidis</name>
    <dbReference type="NCBI Taxonomy" id="559298"/>
    <lineage>
        <taxon>Eukaryota</taxon>
        <taxon>Fungi</taxon>
        <taxon>Dikarya</taxon>
        <taxon>Ascomycota</taxon>
        <taxon>Pezizomycotina</taxon>
        <taxon>Eurotiomycetes</taxon>
        <taxon>Eurotiomycetidae</taxon>
        <taxon>Onygenales</taxon>
        <taxon>Ajellomycetaceae</taxon>
        <taxon>Blastomyces</taxon>
    </lineage>
</organism>
<sequence length="56" mass="6304">MSAVLLLCKLIQGLLLYASVFSNYLSEVPDNDEISVNDEMKKQVNKKNIKTQSENS</sequence>
<reference evidence="3" key="1">
    <citation type="journal article" date="2015" name="PLoS Genet.">
        <title>The dynamic genome and transcriptome of the human fungal pathogen Blastomyces and close relative Emmonsia.</title>
        <authorList>
            <person name="Munoz J.F."/>
            <person name="Gauthier G.M."/>
            <person name="Desjardins C.A."/>
            <person name="Gallo J.E."/>
            <person name="Holder J."/>
            <person name="Sullivan T.D."/>
            <person name="Marty A.J."/>
            <person name="Carmen J.C."/>
            <person name="Chen Z."/>
            <person name="Ding L."/>
            <person name="Gujja S."/>
            <person name="Magrini V."/>
            <person name="Misas E."/>
            <person name="Mitreva M."/>
            <person name="Priest M."/>
            <person name="Saif S."/>
            <person name="Whiston E.A."/>
            <person name="Young S."/>
            <person name="Zeng Q."/>
            <person name="Goldman W.E."/>
            <person name="Mardis E.R."/>
            <person name="Taylor J.W."/>
            <person name="McEwen J.G."/>
            <person name="Clay O.K."/>
            <person name="Klein B.S."/>
            <person name="Cuomo C.A."/>
        </authorList>
    </citation>
    <scope>NUCLEOTIDE SEQUENCE [LARGE SCALE GENOMIC DNA]</scope>
    <source>
        <strain evidence="3">SLH14081</strain>
    </source>
</reference>
<accession>A0A179UI62</accession>
<dbReference type="RefSeq" id="XP_031577435.1">
    <property type="nucleotide sequence ID" value="XM_031724604.1"/>
</dbReference>
<feature type="signal peptide" evidence="1">
    <location>
        <begin position="1"/>
        <end position="22"/>
    </location>
</feature>
<dbReference type="GeneID" id="42528739"/>
<dbReference type="VEuPathDB" id="FungiDB:BDBG_16714"/>
<gene>
    <name evidence="2" type="ORF">BDBG_16714</name>
</gene>
<evidence type="ECO:0000313" key="2">
    <source>
        <dbReference type="EMBL" id="OAT06827.1"/>
    </source>
</evidence>
<name>A0A179UI62_BLAGS</name>
<proteinExistence type="predicted"/>
<dbReference type="KEGG" id="bgh:BDBG_16714"/>
<keyword evidence="1" id="KW-0732">Signal</keyword>